<evidence type="ECO:0000259" key="8">
    <source>
        <dbReference type="SMART" id="SM00562"/>
    </source>
</evidence>
<evidence type="ECO:0000256" key="5">
    <source>
        <dbReference type="ARBA" id="ARBA00022840"/>
    </source>
</evidence>
<evidence type="ECO:0000256" key="1">
    <source>
        <dbReference type="ARBA" id="ARBA00008142"/>
    </source>
</evidence>
<dbReference type="Gene3D" id="3.30.70.141">
    <property type="entry name" value="Nucleoside diphosphate kinase-like domain"/>
    <property type="match status" value="3"/>
</dbReference>
<dbReference type="Pfam" id="PF00334">
    <property type="entry name" value="NDK"/>
    <property type="match status" value="3"/>
</dbReference>
<evidence type="ECO:0000256" key="3">
    <source>
        <dbReference type="ARBA" id="ARBA00022741"/>
    </source>
</evidence>
<dbReference type="SUPFAM" id="SSF52540">
    <property type="entry name" value="P-loop containing nucleoside triphosphate hydrolases"/>
    <property type="match status" value="2"/>
</dbReference>
<dbReference type="InterPro" id="IPR034907">
    <property type="entry name" value="NDK-like_dom"/>
</dbReference>
<dbReference type="Proteomes" id="UP000224006">
    <property type="component" value="Chromosome IV"/>
</dbReference>
<dbReference type="GeneID" id="40310157"/>
<dbReference type="GO" id="GO:0004550">
    <property type="term" value="F:nucleoside diphosphate kinase activity"/>
    <property type="evidence" value="ECO:0007669"/>
    <property type="project" value="InterPro"/>
</dbReference>
<comment type="similarity">
    <text evidence="1 6 7">Belongs to the NDK family.</text>
</comment>
<dbReference type="STRING" id="94643.A0A2A9MJ07"/>
<protein>
    <recommendedName>
        <fullName evidence="8">Nucleoside diphosphate kinase-like domain-containing protein</fullName>
    </recommendedName>
</protein>
<accession>A0A2A9MJ07</accession>
<sequence>MAVTHRGEGAMLLMLPEVVRTEKVKSVVDLLLDRDFDIIKEKEFCFTHDEADAFFQDAPCGLERSAFLSQACAGYVCLLVLQHPVGDTVVRLRDLVGREDLQAAKEAHAAGQTNLRGAFLEEAGYAGFFCSACDWSFQREMEFFFPCLDRCPVERTFALIKPDAVAAGLCEEIEDEILNCGLRIVCKKSPFYEDLRLLMTSPDGVVAMILEGQAAIRRWWLLCGPTDSAVARRLAKQTLRGRFGCDATRNVVHGADCTARVNREAFLFFDKTDLALERTFALIKPDGMATPVRRAILNEIEKNGLEIIRQRELVLTEEDVFALYSRHRERPFFSSLVEYLTTRPSLALVLMRAGAVRIWRHAAGARAASSERAPRTKSLRGRFAENPLKNTVHAASSREQAELAIAHVFPELPVYPAPNAEFIHDYLFRKSAAAGKHVEAVAPSRTHIPPTLQLLISKGLEELCAVRPTGLEAVSWLADWLEKHAEDNKNPGKTTPVELPEEPRRKVIVVSKEAMPRVLPDALPQAPFFVRLVGAPFSGKKSLAKKLAKETGFLVLDVEDLVAAEITANSALGALLAKAGGASGAPAALQAKTLCKAFSERLDNNCFILLHASASAEDAKAVDRELGAEPAFTLFLDCPRELLLARAPQDERAQWEPKIDQSLQQLAPLTQHYERLGRLYAVAASRSTDEVFRDVRALFLPALTYLFAAPGLETAAIEAHLARGGAELIDVLRLLREADNFPSLFSAGAAPPASAVCPLVVDRLKALRAKGRDQFVITNFPSTLKQAKFLEAQVPCTIRAIRLVAARSTLKVLAAGSSRLALKALETQRRAFASHEMNAVFADLEARGVLQSVSCDFLCQCPLAVSRRSTSSGLLDAVSPCLKPRITLVAGLLGCDSHALARALCQSSEKTIFLDVEARFESEAAERASSFQAVTAPSPAEVVAAVRAALHHTKMERAVLINLPEAWRETEFKQLSADAIVERLVRVRGFVHLDTVASGERDPHAHLSFVKALSKFFARELKVVEVKATKDSTPKELAEQVMSSMVADVVAVAAPPTVETRALLEHLQETFGYKLLPDMSAILKSAKKGEKLPPKKLAALLENPDECASCLSATLATDPNLRGSGCILIGFPNTVEQAAALIKHGVTLQKYIQVDVDMETVLQRLQDEKQGVDPRDDLEGELNAYYAKAEALGRFFEARGQLVKLADGSPGKRISSVFTPRVFLFPSSHLKPALAQDVSDLVAKKRRAIILDVNQMLVPELRGNATAEDILRDLATVAPRDLLAHRNGNADIVRLISEELQRFPMQNVLICGFPFAPLDAFESGGFGQLLQLKEVCEIQGLVLLDVPASAFGAFGCACDLIETLGLSVSQVIQHSWAVNDLLLSFLGGKLKDEIRLTLQSDDTIQEIKRKIKQQLQATEEEAAS</sequence>
<dbReference type="SUPFAM" id="SSF54919">
    <property type="entry name" value="Nucleoside diphosphate kinase, NDK"/>
    <property type="match status" value="3"/>
</dbReference>
<comment type="caution">
    <text evidence="6">Lacks conserved residue(s) required for the propagation of feature annotation.</text>
</comment>
<dbReference type="PANTHER" id="PTHR46161">
    <property type="entry name" value="NUCLEOSIDE DIPHOSPHATE KINASE"/>
    <property type="match status" value="1"/>
</dbReference>
<organism evidence="9 10">
    <name type="scientific">Besnoitia besnoiti</name>
    <name type="common">Apicomplexan protozoan</name>
    <dbReference type="NCBI Taxonomy" id="94643"/>
    <lineage>
        <taxon>Eukaryota</taxon>
        <taxon>Sar</taxon>
        <taxon>Alveolata</taxon>
        <taxon>Apicomplexa</taxon>
        <taxon>Conoidasida</taxon>
        <taxon>Coccidia</taxon>
        <taxon>Eucoccidiorida</taxon>
        <taxon>Eimeriorina</taxon>
        <taxon>Sarcocystidae</taxon>
        <taxon>Besnoitia</taxon>
    </lineage>
</organism>
<dbReference type="RefSeq" id="XP_029219586.1">
    <property type="nucleotide sequence ID" value="XM_029363663.1"/>
</dbReference>
<dbReference type="PROSITE" id="PS51374">
    <property type="entry name" value="NDPK_LIKE"/>
    <property type="match status" value="2"/>
</dbReference>
<dbReference type="GO" id="GO:0006228">
    <property type="term" value="P:UTP biosynthetic process"/>
    <property type="evidence" value="ECO:0007669"/>
    <property type="project" value="InterPro"/>
</dbReference>
<dbReference type="SMART" id="SM00562">
    <property type="entry name" value="NDK"/>
    <property type="match status" value="2"/>
</dbReference>
<dbReference type="GO" id="GO:0006241">
    <property type="term" value="P:CTP biosynthetic process"/>
    <property type="evidence" value="ECO:0007669"/>
    <property type="project" value="InterPro"/>
</dbReference>
<evidence type="ECO:0000256" key="6">
    <source>
        <dbReference type="PROSITE-ProRule" id="PRU00706"/>
    </source>
</evidence>
<evidence type="ECO:0000313" key="10">
    <source>
        <dbReference type="Proteomes" id="UP000224006"/>
    </source>
</evidence>
<dbReference type="CDD" id="cd22970">
    <property type="entry name" value="DD_NDKH5-like"/>
    <property type="match status" value="1"/>
</dbReference>
<keyword evidence="2" id="KW-0808">Transferase</keyword>
<keyword evidence="3" id="KW-0547">Nucleotide-binding</keyword>
<dbReference type="EMBL" id="NWUJ01000004">
    <property type="protein sequence ID" value="PFH35577.1"/>
    <property type="molecule type" value="Genomic_DNA"/>
</dbReference>
<dbReference type="OrthoDB" id="332806at2759"/>
<comment type="caution">
    <text evidence="9">The sequence shown here is derived from an EMBL/GenBank/DDBJ whole genome shotgun (WGS) entry which is preliminary data.</text>
</comment>
<feature type="domain" description="Nucleoside diphosphate kinase-like" evidence="8">
    <location>
        <begin position="153"/>
        <end position="276"/>
    </location>
</feature>
<dbReference type="PRINTS" id="PR01243">
    <property type="entry name" value="NUCDPKINASE"/>
</dbReference>
<keyword evidence="10" id="KW-1185">Reference proteome</keyword>
<dbReference type="Gene3D" id="3.40.50.300">
    <property type="entry name" value="P-loop containing nucleotide triphosphate hydrolases"/>
    <property type="match status" value="2"/>
</dbReference>
<dbReference type="Pfam" id="PF00406">
    <property type="entry name" value="ADK"/>
    <property type="match status" value="1"/>
</dbReference>
<dbReference type="GO" id="GO:0005524">
    <property type="term" value="F:ATP binding"/>
    <property type="evidence" value="ECO:0007669"/>
    <property type="project" value="UniProtKB-KW"/>
</dbReference>
<keyword evidence="5" id="KW-0067">ATP-binding</keyword>
<dbReference type="InterPro" id="IPR001564">
    <property type="entry name" value="Nucleoside_diP_kinase"/>
</dbReference>
<dbReference type="KEGG" id="bbes:BESB_052280"/>
<evidence type="ECO:0000256" key="7">
    <source>
        <dbReference type="RuleBase" id="RU004011"/>
    </source>
</evidence>
<dbReference type="InterPro" id="IPR027417">
    <property type="entry name" value="P-loop_NTPase"/>
</dbReference>
<dbReference type="GO" id="GO:0006183">
    <property type="term" value="P:GTP biosynthetic process"/>
    <property type="evidence" value="ECO:0007669"/>
    <property type="project" value="InterPro"/>
</dbReference>
<evidence type="ECO:0000313" key="9">
    <source>
        <dbReference type="EMBL" id="PFH35577.1"/>
    </source>
</evidence>
<keyword evidence="4" id="KW-0418">Kinase</keyword>
<dbReference type="PANTHER" id="PTHR46161:SF3">
    <property type="entry name" value="NUCLEOSIDE DIPHOSPHATE KINASE DDB_G0292928-RELATED"/>
    <property type="match status" value="1"/>
</dbReference>
<reference evidence="9 10" key="1">
    <citation type="submission" date="2017-09" db="EMBL/GenBank/DDBJ databases">
        <title>Genome sequencing of Besnoitia besnoiti strain Bb-Ger1.</title>
        <authorList>
            <person name="Schares G."/>
            <person name="Venepally P."/>
            <person name="Lorenzi H.A."/>
        </authorList>
    </citation>
    <scope>NUCLEOTIDE SEQUENCE [LARGE SCALE GENOMIC DNA]</scope>
    <source>
        <strain evidence="9 10">Bb-Ger1</strain>
    </source>
</reference>
<name>A0A2A9MJ07_BESBE</name>
<feature type="domain" description="Nucleoside diphosphate kinase-like" evidence="8">
    <location>
        <begin position="277"/>
        <end position="416"/>
    </location>
</feature>
<dbReference type="InterPro" id="IPR036850">
    <property type="entry name" value="NDK-like_dom_sf"/>
</dbReference>
<evidence type="ECO:0000256" key="4">
    <source>
        <dbReference type="ARBA" id="ARBA00022777"/>
    </source>
</evidence>
<dbReference type="VEuPathDB" id="ToxoDB:BESB_052280"/>
<gene>
    <name evidence="9" type="ORF">BESB_052280</name>
</gene>
<proteinExistence type="inferred from homology"/>
<evidence type="ECO:0000256" key="2">
    <source>
        <dbReference type="ARBA" id="ARBA00022679"/>
    </source>
</evidence>